<dbReference type="InterPro" id="IPR036388">
    <property type="entry name" value="WH-like_DNA-bd_sf"/>
</dbReference>
<organism evidence="6 7">
    <name type="scientific">Candidatus Falkowbacteria bacterium CG10_big_fil_rev_8_21_14_0_10_38_22</name>
    <dbReference type="NCBI Taxonomy" id="1974564"/>
    <lineage>
        <taxon>Bacteria</taxon>
        <taxon>Candidatus Falkowiibacteriota</taxon>
    </lineage>
</organism>
<dbReference type="InterPro" id="IPR002571">
    <property type="entry name" value="HrcA"/>
</dbReference>
<evidence type="ECO:0000256" key="2">
    <source>
        <dbReference type="ARBA" id="ARBA00023015"/>
    </source>
</evidence>
<dbReference type="Gene3D" id="3.30.450.40">
    <property type="match status" value="1"/>
</dbReference>
<comment type="caution">
    <text evidence="6">The sequence shown here is derived from an EMBL/GenBank/DDBJ whole genome shotgun (WGS) entry which is preliminary data.</text>
</comment>
<dbReference type="PANTHER" id="PTHR34824">
    <property type="entry name" value="HEAT-INDUCIBLE TRANSCRIPTION REPRESSOR HRCA"/>
    <property type="match status" value="1"/>
</dbReference>
<dbReference type="GO" id="GO:0003677">
    <property type="term" value="F:DNA binding"/>
    <property type="evidence" value="ECO:0007669"/>
    <property type="project" value="InterPro"/>
</dbReference>
<evidence type="ECO:0000256" key="3">
    <source>
        <dbReference type="ARBA" id="ARBA00023016"/>
    </source>
</evidence>
<dbReference type="Pfam" id="PF01628">
    <property type="entry name" value="HrcA"/>
    <property type="match status" value="1"/>
</dbReference>
<dbReference type="PANTHER" id="PTHR34824:SF1">
    <property type="entry name" value="HEAT-INDUCIBLE TRANSCRIPTION REPRESSOR HRCA"/>
    <property type="match status" value="1"/>
</dbReference>
<proteinExistence type="predicted"/>
<sequence length="227" mass="25626">MDKRKELILNTIIKEHIKTGVPVGSEVLVDKYKLDISSATVRNEMAELEEAGYIKQPHISAGRIPTEIAYNLFIKNLAEKKLAKIEVQIFDKLLKDKDELSFKQTAKALAKISNNAVFWAFHRHNLYYTGISNLLAQPEFAQTELIYDISQIIDRVDEIIDDIYSKLKAGPQIFIGSTNPFGNFCGTILTKYKLADNIGLFGLLGPIRMDYEKGLSLVKFINNKIAS</sequence>
<dbReference type="SUPFAM" id="SSF55781">
    <property type="entry name" value="GAF domain-like"/>
    <property type="match status" value="1"/>
</dbReference>
<keyword evidence="1" id="KW-0678">Repressor</keyword>
<dbReference type="Proteomes" id="UP000228964">
    <property type="component" value="Unassembled WGS sequence"/>
</dbReference>
<dbReference type="GO" id="GO:0045892">
    <property type="term" value="P:negative regulation of DNA-templated transcription"/>
    <property type="evidence" value="ECO:0007669"/>
    <property type="project" value="TreeGrafter"/>
</dbReference>
<keyword evidence="4" id="KW-0804">Transcription</keyword>
<evidence type="ECO:0000313" key="6">
    <source>
        <dbReference type="EMBL" id="PIT94877.1"/>
    </source>
</evidence>
<evidence type="ECO:0000259" key="5">
    <source>
        <dbReference type="Pfam" id="PF01628"/>
    </source>
</evidence>
<dbReference type="AlphaFoldDB" id="A0A2M6WPZ3"/>
<accession>A0A2M6WPZ3</accession>
<evidence type="ECO:0000256" key="1">
    <source>
        <dbReference type="ARBA" id="ARBA00022491"/>
    </source>
</evidence>
<gene>
    <name evidence="6" type="ORF">COT96_02480</name>
</gene>
<feature type="domain" description="Heat-inducible transcription repressor HrcA C-terminal" evidence="5">
    <location>
        <begin position="67"/>
        <end position="213"/>
    </location>
</feature>
<dbReference type="Gene3D" id="1.10.10.10">
    <property type="entry name" value="Winged helix-like DNA-binding domain superfamily/Winged helix DNA-binding domain"/>
    <property type="match status" value="1"/>
</dbReference>
<dbReference type="InterPro" id="IPR029016">
    <property type="entry name" value="GAF-like_dom_sf"/>
</dbReference>
<reference evidence="7" key="1">
    <citation type="submission" date="2017-09" db="EMBL/GenBank/DDBJ databases">
        <title>Depth-based differentiation of microbial function through sediment-hosted aquifers and enrichment of novel symbionts in the deep terrestrial subsurface.</title>
        <authorList>
            <person name="Probst A.J."/>
            <person name="Ladd B."/>
            <person name="Jarett J.K."/>
            <person name="Geller-Mcgrath D.E."/>
            <person name="Sieber C.M.K."/>
            <person name="Emerson J.B."/>
            <person name="Anantharaman K."/>
            <person name="Thomas B.C."/>
            <person name="Malmstrom R."/>
            <person name="Stieglmeier M."/>
            <person name="Klingl A."/>
            <person name="Woyke T."/>
            <person name="Ryan C.M."/>
            <person name="Banfield J.F."/>
        </authorList>
    </citation>
    <scope>NUCLEOTIDE SEQUENCE [LARGE SCALE GENOMIC DNA]</scope>
</reference>
<evidence type="ECO:0000256" key="4">
    <source>
        <dbReference type="ARBA" id="ARBA00023163"/>
    </source>
</evidence>
<keyword evidence="3" id="KW-0346">Stress response</keyword>
<protein>
    <recommendedName>
        <fullName evidence="5">Heat-inducible transcription repressor HrcA C-terminal domain-containing protein</fullName>
    </recommendedName>
</protein>
<name>A0A2M6WPZ3_9BACT</name>
<dbReference type="InterPro" id="IPR021153">
    <property type="entry name" value="HrcA_C"/>
</dbReference>
<dbReference type="SUPFAM" id="SSF46785">
    <property type="entry name" value="Winged helix' DNA-binding domain"/>
    <property type="match status" value="1"/>
</dbReference>
<keyword evidence="2" id="KW-0805">Transcription regulation</keyword>
<dbReference type="EMBL" id="PFAO01000061">
    <property type="protein sequence ID" value="PIT94877.1"/>
    <property type="molecule type" value="Genomic_DNA"/>
</dbReference>
<dbReference type="InterPro" id="IPR036390">
    <property type="entry name" value="WH_DNA-bd_sf"/>
</dbReference>
<evidence type="ECO:0000313" key="7">
    <source>
        <dbReference type="Proteomes" id="UP000228964"/>
    </source>
</evidence>